<dbReference type="Proteomes" id="UP000009131">
    <property type="component" value="Unassembled WGS sequence"/>
</dbReference>
<accession>G7DW26</accession>
<dbReference type="InParanoid" id="G7DW26"/>
<dbReference type="InterPro" id="IPR052896">
    <property type="entry name" value="GGT-like_enzyme"/>
</dbReference>
<evidence type="ECO:0000313" key="1">
    <source>
        <dbReference type="EMBL" id="GAA94832.1"/>
    </source>
</evidence>
<dbReference type="OrthoDB" id="2015213at2759"/>
<reference evidence="1 2" key="2">
    <citation type="journal article" date="2012" name="Open Biol.">
        <title>Characteristics of nucleosomes and linker DNA regions on the genome of the basidiomycete Mixia osmundae revealed by mono- and dinucleosome mapping.</title>
        <authorList>
            <person name="Nishida H."/>
            <person name="Kondo S."/>
            <person name="Matsumoto T."/>
            <person name="Suzuki Y."/>
            <person name="Yoshikawa H."/>
            <person name="Taylor T.D."/>
            <person name="Sugiyama J."/>
        </authorList>
    </citation>
    <scope>NUCLEOTIDE SEQUENCE [LARGE SCALE GENOMIC DNA]</scope>
    <source>
        <strain evidence="2">CBS 9802 / IAM 14324 / JCM 22182 / KY 12970</strain>
    </source>
</reference>
<evidence type="ECO:0008006" key="3">
    <source>
        <dbReference type="Google" id="ProtNLM"/>
    </source>
</evidence>
<proteinExistence type="predicted"/>
<dbReference type="OMA" id="EGNMVSY"/>
<organism evidence="1 2">
    <name type="scientific">Mixia osmundae (strain CBS 9802 / IAM 14324 / JCM 22182 / KY 12970)</name>
    <dbReference type="NCBI Taxonomy" id="764103"/>
    <lineage>
        <taxon>Eukaryota</taxon>
        <taxon>Fungi</taxon>
        <taxon>Dikarya</taxon>
        <taxon>Basidiomycota</taxon>
        <taxon>Pucciniomycotina</taxon>
        <taxon>Mixiomycetes</taxon>
        <taxon>Mixiales</taxon>
        <taxon>Mixiaceae</taxon>
        <taxon>Mixia</taxon>
    </lineage>
</organism>
<gene>
    <name evidence="1" type="primary">Mo01486</name>
    <name evidence="1" type="ORF">E5Q_01486</name>
</gene>
<evidence type="ECO:0000313" key="2">
    <source>
        <dbReference type="Proteomes" id="UP000009131"/>
    </source>
</evidence>
<dbReference type="EMBL" id="BABT02000047">
    <property type="protein sequence ID" value="GAA94832.1"/>
    <property type="molecule type" value="Genomic_DNA"/>
</dbReference>
<dbReference type="InterPro" id="IPR043138">
    <property type="entry name" value="GGT_lsub"/>
</dbReference>
<dbReference type="InterPro" id="IPR029055">
    <property type="entry name" value="Ntn_hydrolases_N"/>
</dbReference>
<dbReference type="Pfam" id="PF01019">
    <property type="entry name" value="G_glu_transpept"/>
    <property type="match status" value="1"/>
</dbReference>
<protein>
    <recommendedName>
        <fullName evidence="3">Gamma-glutamyltransferase</fullName>
    </recommendedName>
</protein>
<dbReference type="PRINTS" id="PR01210">
    <property type="entry name" value="GGTRANSPTASE"/>
</dbReference>
<dbReference type="PANTHER" id="PTHR43881">
    <property type="entry name" value="GAMMA-GLUTAMYLTRANSPEPTIDASE (AFU_ORTHOLOGUE AFUA_4G13580)"/>
    <property type="match status" value="1"/>
</dbReference>
<name>G7DW26_MIXOS</name>
<dbReference type="HOGENOM" id="CLU_014813_3_1_1"/>
<dbReference type="Gene3D" id="3.60.20.40">
    <property type="match status" value="1"/>
</dbReference>
<dbReference type="PANTHER" id="PTHR43881:SF1">
    <property type="entry name" value="GAMMA-GLUTAMYLTRANSPEPTIDASE (AFU_ORTHOLOGUE AFUA_4G13580)"/>
    <property type="match status" value="1"/>
</dbReference>
<dbReference type="MEROPS" id="T03.025"/>
<sequence>MTSSIHWDRLLPSSNPEYEHYRFASRRSVVFGSRGIVACTQPAATQAGLDILSKGGNAVDAAIACAAALNVTEPCNNGIGGDVFALYWDPQKRKVLALNGSGRSPAALSLTKARELGIKQREIPLGNINAVTVPGAAAAWTDAHREWGSGKVSMSDILSPAIQLAENGFPVAELTSAMWQKSQKLLLKASANGGELLMPDKTAPRPGQVFRNPTLARTFRTLAEEGRDGFYKGRIAQGIVDVISANGGVMTLDDLARHESTFIEPIGYTYGEKYRLHECPPNGQGLTALIALGILDAMHEAGKIDLSSVEHNSTEYLHAILEAMRYAFADTRAYLGDPEHSRIPVQELLDPAYLRSRAAMFDPRRAKADVKKGSPPNASHTVYLSVSDSFGGACSFIQSNYAGFGQGAVPAGCGFSLQNRGSGFVLDESHPNCLAGNKRPYHTIMPSMLTVDDELMLSFGVMGGFAQPQCTVQVMLNMLHHGLHPQSALDAPRAVISPSMPDATDNQEDSGNFNGQIFLEDGISADTVKGLRKKGHDVQVVSGANRGMFGRGQIVQKLPGKELIWAAGSDPRGDGHAAPAL</sequence>
<dbReference type="AlphaFoldDB" id="G7DW26"/>
<dbReference type="InterPro" id="IPR043137">
    <property type="entry name" value="GGT_ssub_C"/>
</dbReference>
<dbReference type="RefSeq" id="XP_014565040.1">
    <property type="nucleotide sequence ID" value="XM_014709554.1"/>
</dbReference>
<dbReference type="Gene3D" id="1.10.246.130">
    <property type="match status" value="1"/>
</dbReference>
<dbReference type="STRING" id="764103.G7DW26"/>
<keyword evidence="2" id="KW-1185">Reference proteome</keyword>
<reference evidence="1 2" key="1">
    <citation type="journal article" date="2011" name="J. Gen. Appl. Microbiol.">
        <title>Draft genome sequencing of the enigmatic basidiomycete Mixia osmundae.</title>
        <authorList>
            <person name="Nishida H."/>
            <person name="Nagatsuka Y."/>
            <person name="Sugiyama J."/>
        </authorList>
    </citation>
    <scope>NUCLEOTIDE SEQUENCE [LARGE SCALE GENOMIC DNA]</scope>
    <source>
        <strain evidence="2">CBS 9802 / IAM 14324 / JCM 22182 / KY 12970</strain>
    </source>
</reference>
<dbReference type="SUPFAM" id="SSF56235">
    <property type="entry name" value="N-terminal nucleophile aminohydrolases (Ntn hydrolases)"/>
    <property type="match status" value="1"/>
</dbReference>
<comment type="caution">
    <text evidence="1">The sequence shown here is derived from an EMBL/GenBank/DDBJ whole genome shotgun (WGS) entry which is preliminary data.</text>
</comment>
<dbReference type="eggNOG" id="KOG2410">
    <property type="taxonomic scope" value="Eukaryota"/>
</dbReference>